<feature type="domain" description="PIN" evidence="3">
    <location>
        <begin position="974"/>
        <end position="1120"/>
    </location>
</feature>
<dbReference type="SMART" id="SM00670">
    <property type="entry name" value="PINc"/>
    <property type="match status" value="1"/>
</dbReference>
<dbReference type="InterPro" id="IPR018834">
    <property type="entry name" value="DNA/RNA-bd_Est1-type"/>
</dbReference>
<feature type="region of interest" description="Disordered" evidence="2">
    <location>
        <begin position="433"/>
        <end position="470"/>
    </location>
</feature>
<sequence length="1142" mass="126501">MDDSPVAGPSRPRRAPDLADRIVNLQRKNAAAPGPSRASAHARRVQSRREVDEFSRGARGTPRSSERVLFDPSRPLAPAPPPSYESTRPSSSRGDVPSPLPSAHAHHAASASAPASTHDERHRRRAAVPGRETPPGGSRRLFDPSIHDPHHFAPKQTTPSLASTSASASASHHSGLGPSRSGLRRPPTVGRTAEEEADRERERRKRREGSERGGQSSGSGPKKRESDGRSRGSRSSEGSESFKDRERGKGKGDTGVKAILKEVHDKIKTLETELTEMHKLMAADPEVGISVLLDRPRDPYSRDLRSAVEDAPAWLDLIAKHKELADLHHEFLVRVFDPLVPSSLHQLTVRYNIPSRLWQVGFHLILERLRHAWMSGHPAALDLLTDLVYDAYKFYTDLLEDLSLAQFRTAWIEALGDLARYRMAIASHLAVEAERKDKDRTSPDLDGAPDDRDDGPGPPEPSGASIGAEVAQSWDVEDKETWRTTARDWYTVGITEKPGEGRLHHHLALLCRDVRGQEPTALHHFAKSLTVTHSYETSRESILPLFDSALQSQRSLPEATAMDLFVRLHGMLFTKISLDSFPEVMSRFMERLEEDASLDGVSRKANVSQVDWMIMATVNIAAVLQYGAVSGVIRRALAQEGAERRRAQAQANDDGGEDDGEVDDGSADPEVSVSRNQSMEPTEHTSPIIPNADTFPSTLTRALELTFAVFAFTLKHPNRLQGLHHVLSPYITLLFTFLATLYRQPYTGVVLTPYIPWHDLVAFLNSSNLETREEVRLVGGAPLPEDWAVRGMEWVGRRVYERGFWKGKAPGRGSGAMAQPRVGERFQSEMDVLLANFDSAVDISEGVVDERRWKRVVWAAGVLVKHVDGLQVMDGQLVIEGMLAVRIKEKEEEERRKIEEEEQRRMRAAARIVEEDVEQYAESESEEDDSELAALRERRKYLRSLLNAPAQKAVGVKPKRAGKKTSVRVVPGYTMLVFDTNVLLSAIEMFSKVVEGGQWSVVVPLPVVTELDGLSKSPGALGTAAIAAISYLEARIRTHSLCLKIQTSKGNYLSDLLIRTEHVEPTDEKTRARTMDDLILNIASFQADHFVDRSKLLGVETAGPGATKVLLVTFDRNLRLRARARGLDAADEKEMAGILGRG</sequence>
<dbReference type="InterPro" id="IPR029060">
    <property type="entry name" value="PIN-like_dom_sf"/>
</dbReference>
<evidence type="ECO:0000313" key="4">
    <source>
        <dbReference type="EMBL" id="RSH87317.1"/>
    </source>
</evidence>
<feature type="compositionally biased region" description="Acidic residues" evidence="2">
    <location>
        <begin position="654"/>
        <end position="667"/>
    </location>
</feature>
<dbReference type="InterPro" id="IPR045153">
    <property type="entry name" value="Est1/Ebs1-like"/>
</dbReference>
<organism evidence="4 5">
    <name type="scientific">Saitozyma podzolica</name>
    <dbReference type="NCBI Taxonomy" id="1890683"/>
    <lineage>
        <taxon>Eukaryota</taxon>
        <taxon>Fungi</taxon>
        <taxon>Dikarya</taxon>
        <taxon>Basidiomycota</taxon>
        <taxon>Agaricomycotina</taxon>
        <taxon>Tremellomycetes</taxon>
        <taxon>Tremellales</taxon>
        <taxon>Trimorphomycetaceae</taxon>
        <taxon>Saitozyma</taxon>
    </lineage>
</organism>
<dbReference type="InterPro" id="IPR011990">
    <property type="entry name" value="TPR-like_helical_dom_sf"/>
</dbReference>
<dbReference type="GO" id="GO:0000184">
    <property type="term" value="P:nuclear-transcribed mRNA catabolic process, nonsense-mediated decay"/>
    <property type="evidence" value="ECO:0007669"/>
    <property type="project" value="TreeGrafter"/>
</dbReference>
<dbReference type="GO" id="GO:0004540">
    <property type="term" value="F:RNA nuclease activity"/>
    <property type="evidence" value="ECO:0007669"/>
    <property type="project" value="UniProtKB-ARBA"/>
</dbReference>
<feature type="compositionally biased region" description="Basic and acidic residues" evidence="2">
    <location>
        <begin position="47"/>
        <end position="56"/>
    </location>
</feature>
<dbReference type="GO" id="GO:0005697">
    <property type="term" value="C:telomerase holoenzyme complex"/>
    <property type="evidence" value="ECO:0007669"/>
    <property type="project" value="TreeGrafter"/>
</dbReference>
<name>A0A427Y8E9_9TREE</name>
<dbReference type="Pfam" id="PF10373">
    <property type="entry name" value="EST1_DNA_bind"/>
    <property type="match status" value="1"/>
</dbReference>
<comment type="caution">
    <text evidence="4">The sequence shown here is derived from an EMBL/GenBank/DDBJ whole genome shotgun (WGS) entry which is preliminary data.</text>
</comment>
<feature type="compositionally biased region" description="Basic and acidic residues" evidence="2">
    <location>
        <begin position="192"/>
        <end position="201"/>
    </location>
</feature>
<dbReference type="SUPFAM" id="SSF88723">
    <property type="entry name" value="PIN domain-like"/>
    <property type="match status" value="1"/>
</dbReference>
<accession>A0A427Y8E9</accession>
<dbReference type="Pfam" id="PF13638">
    <property type="entry name" value="PIN_4"/>
    <property type="match status" value="1"/>
</dbReference>
<dbReference type="GO" id="GO:0042162">
    <property type="term" value="F:telomeric DNA binding"/>
    <property type="evidence" value="ECO:0007669"/>
    <property type="project" value="TreeGrafter"/>
</dbReference>
<feature type="coiled-coil region" evidence="1">
    <location>
        <begin position="884"/>
        <end position="911"/>
    </location>
</feature>
<feature type="compositionally biased region" description="Basic and acidic residues" evidence="2">
    <location>
        <begin position="433"/>
        <end position="443"/>
    </location>
</feature>
<feature type="compositionally biased region" description="Basic and acidic residues" evidence="2">
    <location>
        <begin position="240"/>
        <end position="257"/>
    </location>
</feature>
<feature type="region of interest" description="Disordered" evidence="2">
    <location>
        <begin position="644"/>
        <end position="691"/>
    </location>
</feature>
<dbReference type="Proteomes" id="UP000279259">
    <property type="component" value="Unassembled WGS sequence"/>
</dbReference>
<reference evidence="4 5" key="1">
    <citation type="submission" date="2018-11" db="EMBL/GenBank/DDBJ databases">
        <title>Genome sequence of Saitozyma podzolica DSM 27192.</title>
        <authorList>
            <person name="Aliyu H."/>
            <person name="Gorte O."/>
            <person name="Ochsenreither K."/>
        </authorList>
    </citation>
    <scope>NUCLEOTIDE SEQUENCE [LARGE SCALE GENOMIC DNA]</scope>
    <source>
        <strain evidence="4 5">DSM 27192</strain>
    </source>
</reference>
<protein>
    <recommendedName>
        <fullName evidence="3">PIN domain-containing protein</fullName>
    </recommendedName>
</protein>
<feature type="region of interest" description="Disordered" evidence="2">
    <location>
        <begin position="27"/>
        <end position="257"/>
    </location>
</feature>
<dbReference type="SUPFAM" id="SSF48452">
    <property type="entry name" value="TPR-like"/>
    <property type="match status" value="1"/>
</dbReference>
<evidence type="ECO:0000313" key="5">
    <source>
        <dbReference type="Proteomes" id="UP000279259"/>
    </source>
</evidence>
<dbReference type="OrthoDB" id="2017974at2759"/>
<dbReference type="AlphaFoldDB" id="A0A427Y8E9"/>
<proteinExistence type="predicted"/>
<dbReference type="PANTHER" id="PTHR15696:SF0">
    <property type="entry name" value="TELOMERASE-BINDING PROTEIN EST1A"/>
    <property type="match status" value="1"/>
</dbReference>
<feature type="compositionally biased region" description="Polar residues" evidence="2">
    <location>
        <begin position="84"/>
        <end position="93"/>
    </location>
</feature>
<dbReference type="Gene3D" id="3.40.50.1010">
    <property type="entry name" value="5'-nuclease"/>
    <property type="match status" value="1"/>
</dbReference>
<dbReference type="InterPro" id="IPR002716">
    <property type="entry name" value="PIN_dom"/>
</dbReference>
<keyword evidence="1" id="KW-0175">Coiled coil</keyword>
<feature type="compositionally biased region" description="Basic and acidic residues" evidence="2">
    <location>
        <begin position="140"/>
        <end position="151"/>
    </location>
</feature>
<dbReference type="GO" id="GO:0070034">
    <property type="term" value="F:telomerase RNA binding"/>
    <property type="evidence" value="ECO:0007669"/>
    <property type="project" value="TreeGrafter"/>
</dbReference>
<dbReference type="STRING" id="1890683.A0A427Y8E9"/>
<dbReference type="CDD" id="cd09880">
    <property type="entry name" value="PIN_Smg5-6-like"/>
    <property type="match status" value="1"/>
</dbReference>
<evidence type="ECO:0000256" key="2">
    <source>
        <dbReference type="SAM" id="MobiDB-lite"/>
    </source>
</evidence>
<keyword evidence="5" id="KW-1185">Reference proteome</keyword>
<dbReference type="PANTHER" id="PTHR15696">
    <property type="entry name" value="SMG-7 SUPPRESSOR WITH MORPHOLOGICAL EFFECT ON GENITALIA PROTEIN 7"/>
    <property type="match status" value="1"/>
</dbReference>
<dbReference type="EMBL" id="RSCD01000017">
    <property type="protein sequence ID" value="RSH87317.1"/>
    <property type="molecule type" value="Genomic_DNA"/>
</dbReference>
<gene>
    <name evidence="4" type="ORF">EHS25_003226</name>
</gene>
<evidence type="ECO:0000259" key="3">
    <source>
        <dbReference type="SMART" id="SM00670"/>
    </source>
</evidence>
<dbReference type="Gene3D" id="1.25.40.10">
    <property type="entry name" value="Tetratricopeptide repeat domain"/>
    <property type="match status" value="1"/>
</dbReference>
<feature type="compositionally biased region" description="Low complexity" evidence="2">
    <location>
        <begin position="158"/>
        <end position="179"/>
    </location>
</feature>
<evidence type="ECO:0000256" key="1">
    <source>
        <dbReference type="SAM" id="Coils"/>
    </source>
</evidence>